<dbReference type="AlphaFoldDB" id="A0A2T8JF27"/>
<organism evidence="1">
    <name type="scientific">Panicum hallii</name>
    <dbReference type="NCBI Taxonomy" id="206008"/>
    <lineage>
        <taxon>Eukaryota</taxon>
        <taxon>Viridiplantae</taxon>
        <taxon>Streptophyta</taxon>
        <taxon>Embryophyta</taxon>
        <taxon>Tracheophyta</taxon>
        <taxon>Spermatophyta</taxon>
        <taxon>Magnoliopsida</taxon>
        <taxon>Liliopsida</taxon>
        <taxon>Poales</taxon>
        <taxon>Poaceae</taxon>
        <taxon>PACMAD clade</taxon>
        <taxon>Panicoideae</taxon>
        <taxon>Panicodae</taxon>
        <taxon>Paniceae</taxon>
        <taxon>Panicinae</taxon>
        <taxon>Panicum</taxon>
        <taxon>Panicum sect. Panicum</taxon>
    </lineage>
</organism>
<accession>A0A2T8JF27</accession>
<dbReference type="EMBL" id="CM008049">
    <property type="protein sequence ID" value="PVH48509.1"/>
    <property type="molecule type" value="Genomic_DNA"/>
</dbReference>
<proteinExistence type="predicted"/>
<protein>
    <submittedName>
        <fullName evidence="1">Uncharacterized protein</fullName>
    </submittedName>
</protein>
<evidence type="ECO:0000313" key="1">
    <source>
        <dbReference type="EMBL" id="PVH48509.1"/>
    </source>
</evidence>
<dbReference type="Proteomes" id="UP000243499">
    <property type="component" value="Chromosome 4"/>
</dbReference>
<dbReference type="Gramene" id="PVH48509">
    <property type="protein sequence ID" value="PVH48509"/>
    <property type="gene ID" value="PAHAL_4G345900"/>
</dbReference>
<gene>
    <name evidence="1" type="ORF">PAHAL_4G345900</name>
</gene>
<sequence>MNKKIGRQEIQRPKTWGQSAAVIFMFQESRLIHSTQKVVNLLNIPVTAIKKGTNEHTKSREAWQNIYCKGGGHIPFFKKVEDICGFLFLPFDSFMFARGPAYMQVISIPRLKSATQGNHANMMGTKMTSIIPASYFQAISCIDHSWRVSSSIFHGELPHQTSSQLNRSGGMHLLGGCHAITCFFQPGTLEHPNIQFDTEDHSKKPAINLE</sequence>
<name>A0A2T8JF27_9POAL</name>
<reference evidence="1" key="1">
    <citation type="submission" date="2018-04" db="EMBL/GenBank/DDBJ databases">
        <title>WGS assembly of Panicum hallii.</title>
        <authorList>
            <person name="Lovell J."/>
            <person name="Jenkins J."/>
            <person name="Lowry D."/>
            <person name="Mamidi S."/>
            <person name="Sreedasyam A."/>
            <person name="Weng X."/>
            <person name="Barry K."/>
            <person name="Bonette J."/>
            <person name="Campitelli B."/>
            <person name="Daum C."/>
            <person name="Gordon S."/>
            <person name="Gould B."/>
            <person name="Lipzen A."/>
            <person name="Macqueen A."/>
            <person name="Palacio-Mejia J."/>
            <person name="Plott C."/>
            <person name="Shakirov E."/>
            <person name="Shu S."/>
            <person name="Yoshinaga Y."/>
            <person name="Zane M."/>
            <person name="Rokhsar D."/>
            <person name="Grimwood J."/>
            <person name="Schmutz J."/>
            <person name="Juenger T."/>
        </authorList>
    </citation>
    <scope>NUCLEOTIDE SEQUENCE [LARGE SCALE GENOMIC DNA]</scope>
    <source>
        <strain evidence="1">FIL2</strain>
    </source>
</reference>